<dbReference type="EMBL" id="CP086322">
    <property type="protein sequence ID" value="UQA92367.1"/>
    <property type="molecule type" value="Genomic_DNA"/>
</dbReference>
<protein>
    <submittedName>
        <fullName evidence="2">Uncharacterized protein</fullName>
    </submittedName>
</protein>
<reference evidence="2" key="1">
    <citation type="submission" date="2021-10" db="EMBL/GenBank/DDBJ databases">
        <title>Streptomyces nigrumlapis sp.nov.,an antimicrobial producing actinobacterium isolated from Black Gobi rocks.</title>
        <authorList>
            <person name="Wen Y."/>
            <person name="Zhang W."/>
            <person name="Liu X.G."/>
        </authorList>
    </citation>
    <scope>NUCLEOTIDE SEQUENCE</scope>
    <source>
        <strain evidence="2">ST13-2-2</strain>
    </source>
</reference>
<dbReference type="RefSeq" id="WP_248863228.1">
    <property type="nucleotide sequence ID" value="NZ_CP086322.1"/>
</dbReference>
<dbReference type="Proteomes" id="UP000830115">
    <property type="component" value="Chromosome"/>
</dbReference>
<proteinExistence type="predicted"/>
<organism evidence="2 3">
    <name type="scientific">Streptomyces halobius</name>
    <dbReference type="NCBI Taxonomy" id="2879846"/>
    <lineage>
        <taxon>Bacteria</taxon>
        <taxon>Bacillati</taxon>
        <taxon>Actinomycetota</taxon>
        <taxon>Actinomycetes</taxon>
        <taxon>Kitasatosporales</taxon>
        <taxon>Streptomycetaceae</taxon>
        <taxon>Streptomyces</taxon>
    </lineage>
</organism>
<gene>
    <name evidence="2" type="ORF">K9S39_11425</name>
</gene>
<accession>A0ABY4M3M9</accession>
<name>A0ABY4M3M9_9ACTN</name>
<evidence type="ECO:0000313" key="3">
    <source>
        <dbReference type="Proteomes" id="UP000830115"/>
    </source>
</evidence>
<keyword evidence="3" id="KW-1185">Reference proteome</keyword>
<feature type="region of interest" description="Disordered" evidence="1">
    <location>
        <begin position="50"/>
        <end position="73"/>
    </location>
</feature>
<evidence type="ECO:0000256" key="1">
    <source>
        <dbReference type="SAM" id="MobiDB-lite"/>
    </source>
</evidence>
<sequence length="73" mass="7659">MILPRVRRRLDPAVGLVVAATETFLVISRHRAGTAMTVSSPPSLLDLFPAIDRDDASTGRGDGGPGSTGEVRT</sequence>
<evidence type="ECO:0000313" key="2">
    <source>
        <dbReference type="EMBL" id="UQA92367.1"/>
    </source>
</evidence>